<evidence type="ECO:0000313" key="7">
    <source>
        <dbReference type="EMBL" id="KJA21113.1"/>
    </source>
</evidence>
<dbReference type="OrthoDB" id="264603at2759"/>
<dbReference type="GO" id="GO:0005789">
    <property type="term" value="C:endoplasmic reticulum membrane"/>
    <property type="evidence" value="ECO:0007669"/>
    <property type="project" value="InterPro"/>
</dbReference>
<accession>A0A0D2MCG0</accession>
<evidence type="ECO:0000256" key="1">
    <source>
        <dbReference type="ARBA" id="ARBA00004211"/>
    </source>
</evidence>
<dbReference type="PANTHER" id="PTHR10809:SF6">
    <property type="entry name" value="AT11025P-RELATED"/>
    <property type="match status" value="1"/>
</dbReference>
<dbReference type="InterPro" id="IPR000535">
    <property type="entry name" value="MSP_dom"/>
</dbReference>
<dbReference type="STRING" id="945553.A0A0D2MCG0"/>
<name>A0A0D2MCG0_HYPSF</name>
<evidence type="ECO:0000256" key="2">
    <source>
        <dbReference type="ARBA" id="ARBA00008932"/>
    </source>
</evidence>
<proteinExistence type="inferred from homology"/>
<dbReference type="PROSITE" id="PS50202">
    <property type="entry name" value="MSP"/>
    <property type="match status" value="3"/>
</dbReference>
<feature type="domain" description="MSP" evidence="6">
    <location>
        <begin position="40"/>
        <end position="169"/>
    </location>
</feature>
<dbReference type="Proteomes" id="UP000054270">
    <property type="component" value="Unassembled WGS sequence"/>
</dbReference>
<dbReference type="GO" id="GO:0005886">
    <property type="term" value="C:plasma membrane"/>
    <property type="evidence" value="ECO:0007669"/>
    <property type="project" value="TreeGrafter"/>
</dbReference>
<keyword evidence="3" id="KW-0812">Transmembrane</keyword>
<evidence type="ECO:0000313" key="8">
    <source>
        <dbReference type="Proteomes" id="UP000054270"/>
    </source>
</evidence>
<keyword evidence="5" id="KW-0472">Membrane</keyword>
<dbReference type="EMBL" id="KN817561">
    <property type="protein sequence ID" value="KJA21113.1"/>
    <property type="molecule type" value="Genomic_DNA"/>
</dbReference>
<feature type="domain" description="MSP" evidence="6">
    <location>
        <begin position="175"/>
        <end position="291"/>
    </location>
</feature>
<reference evidence="8" key="1">
    <citation type="submission" date="2014-04" db="EMBL/GenBank/DDBJ databases">
        <title>Evolutionary Origins and Diversification of the Mycorrhizal Mutualists.</title>
        <authorList>
            <consortium name="DOE Joint Genome Institute"/>
            <consortium name="Mycorrhizal Genomics Consortium"/>
            <person name="Kohler A."/>
            <person name="Kuo A."/>
            <person name="Nagy L.G."/>
            <person name="Floudas D."/>
            <person name="Copeland A."/>
            <person name="Barry K.W."/>
            <person name="Cichocki N."/>
            <person name="Veneault-Fourrey C."/>
            <person name="LaButti K."/>
            <person name="Lindquist E.A."/>
            <person name="Lipzen A."/>
            <person name="Lundell T."/>
            <person name="Morin E."/>
            <person name="Murat C."/>
            <person name="Riley R."/>
            <person name="Ohm R."/>
            <person name="Sun H."/>
            <person name="Tunlid A."/>
            <person name="Henrissat B."/>
            <person name="Grigoriev I.V."/>
            <person name="Hibbett D.S."/>
            <person name="Martin F."/>
        </authorList>
    </citation>
    <scope>NUCLEOTIDE SEQUENCE [LARGE SCALE GENOMIC DNA]</scope>
    <source>
        <strain evidence="8">FD-334 SS-4</strain>
    </source>
</reference>
<evidence type="ECO:0000256" key="5">
    <source>
        <dbReference type="ARBA" id="ARBA00023136"/>
    </source>
</evidence>
<dbReference type="InterPro" id="IPR016763">
    <property type="entry name" value="VAP"/>
</dbReference>
<evidence type="ECO:0000256" key="3">
    <source>
        <dbReference type="ARBA" id="ARBA00022692"/>
    </source>
</evidence>
<dbReference type="Pfam" id="PF00635">
    <property type="entry name" value="Motile_Sperm"/>
    <property type="match status" value="3"/>
</dbReference>
<evidence type="ECO:0000259" key="6">
    <source>
        <dbReference type="PROSITE" id="PS50202"/>
    </source>
</evidence>
<dbReference type="GO" id="GO:0061817">
    <property type="term" value="P:endoplasmic reticulum-plasma membrane tethering"/>
    <property type="evidence" value="ECO:0007669"/>
    <property type="project" value="TreeGrafter"/>
</dbReference>
<dbReference type="InterPro" id="IPR013783">
    <property type="entry name" value="Ig-like_fold"/>
</dbReference>
<dbReference type="AlphaFoldDB" id="A0A0D2MCG0"/>
<comment type="similarity">
    <text evidence="2">Belongs to the VAMP-associated protein (VAP) (TC 9.B.17) family.</text>
</comment>
<keyword evidence="4" id="KW-1133">Transmembrane helix</keyword>
<dbReference type="GO" id="GO:0090158">
    <property type="term" value="P:endoplasmic reticulum membrane organization"/>
    <property type="evidence" value="ECO:0007669"/>
    <property type="project" value="TreeGrafter"/>
</dbReference>
<feature type="domain" description="MSP" evidence="6">
    <location>
        <begin position="452"/>
        <end position="579"/>
    </location>
</feature>
<comment type="subcellular location">
    <subcellularLocation>
        <location evidence="1">Membrane</location>
        <topology evidence="1">Single-pass type IV membrane protein</topology>
    </subcellularLocation>
</comment>
<sequence length="655" mass="73471">MPPAPTLCEVQVKPLREIVLQMDCASQSALPASDEHGLRGLDYCPDAILCFQRTSSMSTNGLLRVMNASEYSVVFKLKTTRPPTYYAHPKSGRIESGRSMVVNIKGVPLPEEPSLDRICTHKFLVEIFSIVPERDNLSPVKDTACVSRPSWEIAEERARGSSGREVCQVPSGEIRIDFYAADRLRFHRPLTGSMSRLLIIKNTNPYPIAFKLETTLPELYFARPNSGRVEPNQIIQTTIQCKQFLEQPTFDMECKPKFRVRFAIIARGQEKLSVMKALQIAEESKLAKVYMIRDTHAPGDGMTPEELAEYPAKTALPALETQVQPPANAEEMKAMHSASKAHIKVVSNFEPQPPPNRVQGQDDEPKVERMPFAVEPPQNERCRDQFLVEITAVIPARDNPRVSAGDIRESPADNGPSQFYKFGVNYLPEEGLTPEELAEYEAGMAHAIPEELFSIYPSSCLCFKRPLRNPLNLMGHVTLTNMSTRPIASMTLLTAPNARMYTVMPANARIEPGECLEIQILRVPVDVEPSVQEIYPDAFSFLCTAIHPGQDHLDLSDVWAAATSNKRAIFQKKLPVLFIPQGGLTPEEELIKARQGLFDRLRDIEALEEVGRLSLLGKDEIDEGDAYWEQLNDARKALIRQWSLSVVPFKEEMCE</sequence>
<gene>
    <name evidence="7" type="ORF">HYPSUDRAFT_203295</name>
</gene>
<keyword evidence="8" id="KW-1185">Reference proteome</keyword>
<dbReference type="InterPro" id="IPR008962">
    <property type="entry name" value="PapD-like_sf"/>
</dbReference>
<dbReference type="PANTHER" id="PTHR10809">
    <property type="entry name" value="VESICLE-ASSOCIATED MEMBRANE PROTEIN-ASSOCIATED PROTEIN"/>
    <property type="match status" value="1"/>
</dbReference>
<evidence type="ECO:0000256" key="4">
    <source>
        <dbReference type="ARBA" id="ARBA00022989"/>
    </source>
</evidence>
<dbReference type="Gene3D" id="2.60.40.10">
    <property type="entry name" value="Immunoglobulins"/>
    <property type="match status" value="3"/>
</dbReference>
<organism evidence="7 8">
    <name type="scientific">Hypholoma sublateritium (strain FD-334 SS-4)</name>
    <dbReference type="NCBI Taxonomy" id="945553"/>
    <lineage>
        <taxon>Eukaryota</taxon>
        <taxon>Fungi</taxon>
        <taxon>Dikarya</taxon>
        <taxon>Basidiomycota</taxon>
        <taxon>Agaricomycotina</taxon>
        <taxon>Agaricomycetes</taxon>
        <taxon>Agaricomycetidae</taxon>
        <taxon>Agaricales</taxon>
        <taxon>Agaricineae</taxon>
        <taxon>Strophariaceae</taxon>
        <taxon>Hypholoma</taxon>
    </lineage>
</organism>
<protein>
    <recommendedName>
        <fullName evidence="6">MSP domain-containing protein</fullName>
    </recommendedName>
</protein>
<dbReference type="SUPFAM" id="SSF49354">
    <property type="entry name" value="PapD-like"/>
    <property type="match status" value="3"/>
</dbReference>